<evidence type="ECO:0000256" key="9">
    <source>
        <dbReference type="ARBA" id="ARBA00023004"/>
    </source>
</evidence>
<dbReference type="Gene3D" id="3.90.340.10">
    <property type="entry name" value="Nitric Oxide Synthase, Chain A, domain 1"/>
    <property type="match status" value="1"/>
</dbReference>
<dbReference type="InterPro" id="IPR036119">
    <property type="entry name" value="NOS_N_sf"/>
</dbReference>
<comment type="cofactor">
    <cofactor evidence="1">
        <name>FMN</name>
        <dbReference type="ChEBI" id="CHEBI:58210"/>
    </cofactor>
</comment>
<dbReference type="InterPro" id="IPR044944">
    <property type="entry name" value="NOS_dom_3"/>
</dbReference>
<dbReference type="Gene3D" id="3.40.50.360">
    <property type="match status" value="1"/>
</dbReference>
<dbReference type="OrthoDB" id="1856718at2759"/>
<accession>A0A8H3IVS1</accession>
<evidence type="ECO:0000256" key="8">
    <source>
        <dbReference type="ARBA" id="ARBA00023002"/>
    </source>
</evidence>
<dbReference type="Gene3D" id="3.90.1230.10">
    <property type="entry name" value="Nitric Oxide Synthase, Chain A, domain 3"/>
    <property type="match status" value="1"/>
</dbReference>
<dbReference type="PANTHER" id="PTHR43410:SF1">
    <property type="entry name" value="NITRIC OXIDE SYNTHASE"/>
    <property type="match status" value="1"/>
</dbReference>
<evidence type="ECO:0000256" key="7">
    <source>
        <dbReference type="ARBA" id="ARBA00022860"/>
    </source>
</evidence>
<feature type="domain" description="Flavodoxin-like" evidence="10">
    <location>
        <begin position="559"/>
        <end position="711"/>
    </location>
</feature>
<dbReference type="Gene3D" id="3.90.440.10">
    <property type="entry name" value="Nitric Oxide Synthase,Heme Domain,Chain A domain 2"/>
    <property type="match status" value="1"/>
</dbReference>
<dbReference type="GO" id="GO:0006809">
    <property type="term" value="P:nitric oxide biosynthetic process"/>
    <property type="evidence" value="ECO:0007669"/>
    <property type="project" value="InterPro"/>
</dbReference>
<dbReference type="Pfam" id="PF00258">
    <property type="entry name" value="Flavodoxin_1"/>
    <property type="match status" value="1"/>
</dbReference>
<evidence type="ECO:0000259" key="10">
    <source>
        <dbReference type="PROSITE" id="PS50902"/>
    </source>
</evidence>
<dbReference type="PROSITE" id="PS50902">
    <property type="entry name" value="FLAVODOXIN_LIKE"/>
    <property type="match status" value="1"/>
</dbReference>
<dbReference type="InterPro" id="IPR039261">
    <property type="entry name" value="FNR_nucleotide-bd"/>
</dbReference>
<dbReference type="InterPro" id="IPR004030">
    <property type="entry name" value="NOS_N"/>
</dbReference>
<evidence type="ECO:0000256" key="1">
    <source>
        <dbReference type="ARBA" id="ARBA00001917"/>
    </source>
</evidence>
<keyword evidence="5" id="KW-0285">Flavoprotein</keyword>
<dbReference type="SUPFAM" id="SSF56512">
    <property type="entry name" value="Nitric oxide (NO) synthase oxygenase domain"/>
    <property type="match status" value="1"/>
</dbReference>
<evidence type="ECO:0000256" key="4">
    <source>
        <dbReference type="ARBA" id="ARBA00022617"/>
    </source>
</evidence>
<dbReference type="AlphaFoldDB" id="A0A8H3IVS1"/>
<gene>
    <name evidence="11" type="ORF">IMSHALPRED_008088</name>
</gene>
<organism evidence="11 12">
    <name type="scientific">Imshaugia aleurites</name>
    <dbReference type="NCBI Taxonomy" id="172621"/>
    <lineage>
        <taxon>Eukaryota</taxon>
        <taxon>Fungi</taxon>
        <taxon>Dikarya</taxon>
        <taxon>Ascomycota</taxon>
        <taxon>Pezizomycotina</taxon>
        <taxon>Lecanoromycetes</taxon>
        <taxon>OSLEUM clade</taxon>
        <taxon>Lecanoromycetidae</taxon>
        <taxon>Lecanorales</taxon>
        <taxon>Lecanorineae</taxon>
        <taxon>Parmeliaceae</taxon>
        <taxon>Imshaugia</taxon>
    </lineage>
</organism>
<keyword evidence="5" id="KW-0288">FMN</keyword>
<dbReference type="EC" id="1.14.13.39" evidence="3"/>
<proteinExistence type="inferred from homology"/>
<dbReference type="GO" id="GO:0005516">
    <property type="term" value="F:calmodulin binding"/>
    <property type="evidence" value="ECO:0007669"/>
    <property type="project" value="UniProtKB-KW"/>
</dbReference>
<reference evidence="11" key="1">
    <citation type="submission" date="2021-03" db="EMBL/GenBank/DDBJ databases">
        <authorList>
            <person name="Tagirdzhanova G."/>
        </authorList>
    </citation>
    <scope>NUCLEOTIDE SEQUENCE</scope>
</reference>
<dbReference type="SUPFAM" id="SSF52343">
    <property type="entry name" value="Ferredoxin reductase-like, C-terminal NADP-linked domain"/>
    <property type="match status" value="1"/>
</dbReference>
<dbReference type="InterPro" id="IPR029039">
    <property type="entry name" value="Flavoprotein-like_sf"/>
</dbReference>
<comment type="similarity">
    <text evidence="2">Belongs to the NOS family.</text>
</comment>
<dbReference type="GO" id="GO:0046872">
    <property type="term" value="F:metal ion binding"/>
    <property type="evidence" value="ECO:0007669"/>
    <property type="project" value="UniProtKB-KW"/>
</dbReference>
<keyword evidence="9" id="KW-0408">Iron</keyword>
<dbReference type="Gene3D" id="3.40.50.80">
    <property type="entry name" value="Nucleotide-binding domain of ferredoxin-NADP reductase (FNR) module"/>
    <property type="match status" value="1"/>
</dbReference>
<dbReference type="InterPro" id="IPR044943">
    <property type="entry name" value="NOS_dom_1"/>
</dbReference>
<dbReference type="GO" id="GO:0004517">
    <property type="term" value="F:nitric-oxide synthase activity"/>
    <property type="evidence" value="ECO:0007669"/>
    <property type="project" value="UniProtKB-EC"/>
</dbReference>
<evidence type="ECO:0000256" key="6">
    <source>
        <dbReference type="ARBA" id="ARBA00022723"/>
    </source>
</evidence>
<dbReference type="EMBL" id="CAJPDT010000056">
    <property type="protein sequence ID" value="CAF9930140.1"/>
    <property type="molecule type" value="Genomic_DNA"/>
</dbReference>
<keyword evidence="8" id="KW-0560">Oxidoreductase</keyword>
<dbReference type="SUPFAM" id="SSF63380">
    <property type="entry name" value="Riboflavin synthase domain-like"/>
    <property type="match status" value="1"/>
</dbReference>
<comment type="caution">
    <text evidence="11">The sequence shown here is derived from an EMBL/GenBank/DDBJ whole genome shotgun (WGS) entry which is preliminary data.</text>
</comment>
<keyword evidence="4" id="KW-0349">Heme</keyword>
<dbReference type="Proteomes" id="UP000664534">
    <property type="component" value="Unassembled WGS sequence"/>
</dbReference>
<dbReference type="PANTHER" id="PTHR43410">
    <property type="entry name" value="NITRIC OXIDE SYNTHASE OXYGENASE"/>
    <property type="match status" value="1"/>
</dbReference>
<evidence type="ECO:0000313" key="11">
    <source>
        <dbReference type="EMBL" id="CAF9930140.1"/>
    </source>
</evidence>
<dbReference type="InterPro" id="IPR017938">
    <property type="entry name" value="Riboflavin_synthase-like_b-brl"/>
</dbReference>
<dbReference type="SUPFAM" id="SSF52218">
    <property type="entry name" value="Flavoproteins"/>
    <property type="match status" value="1"/>
</dbReference>
<sequence length="1149" mass="128083">MSPNQDPAKCPLLNPEFERIREKHTILASTGCTRDFCQSGRLIHTDEPKVGENRSLHLVEQEATCFLQTLREEGFYDSEDAYQNRLDQVQYEIQAGSLEGDVQKDHSSSKLGGTWTQTHQELEFGIRRAWRNSRKCIMRSHCEELKLCDLRGVNSSAAMVTELVQGVCDAFNGGNVQPTVFVFPPRNVNARGPMIWNHQVLQFAGYETEGGEVLGDPMSVAITKAVIDLGWQPPQPRGRWDLLPLVAMAEGDRPAMIELPADLRKLVSIRHPKYITEFERLDLKWVAFPALTRLGFDIGGVQYTAAPFIGWFMDAEVGVRDLADSFRYNVLPDIVDALGLTRDKLHGDVEVFEDLPEYEKLFLLSRAQTELNYAVHWSFIQARVNMTDTLTASLDWCRYDDDFKEKNGHRLPADPYWLAPPQGSIVPLWHRGGAPNYQPKPMICKHVQDPIKAWRRERQKGIAGAQISKTVAVVEGPTAITTKKGSETGTMTYRIKLALLRKSLQLFRKTQKGLQEPETEAETVPTTQQTEIFFPHDSLQLLQRTQKKVQSPANGNQCISVFFCSAGTVAEKLANKVHRWLSNLVKGSTDLQLRSRVEPLNSLNVSNLTVGNILLIIVSSTGQGEIPANGLGLPRLCKTIFAKDRTRGFRFAVFGNGDSRYSATYNGAAIKINDHLTQVGGHSLAVGVFQADTAIAPLPLSALKSWLDEVQPSIINRPIERLATAVVRSATNDRQLQTFKRHCIFDFHHCTSSREHTAVFVKVNPVVELGQKYEDYQDRLLSTLGKASLVGTASGMHEGKDGSFLATFDVHNDQFEEMNCIQILPSNAPTKVNQALRSLCVKRSDHVNLGLNGKDPTYLSFLTDYVDLDLPFSDVECLEAVEFASHRGLSGASLSRLPAHEVLGRLHGSIVWMNDEQRCAFMRDMCEAMSLLHTRTYSIASSPHYRSSRTRANGSAGRELDIMVKSIPGGRFSDTFMKESTIPASLRYRIVDSPSGATIRKHHLRPFVIVATGAGFGPVRCLLQWRISIIRDALATGQQPLPGRGSEISLFLGLKPPDVQLTLDVLNEAMALNLIDVLDIVLSNATKCRVYESLLRCPQRLRDKLLRRQGMAFVCTNRAAALATKGVFESVLGGCVGEMLGERYVEEVF</sequence>
<evidence type="ECO:0000256" key="5">
    <source>
        <dbReference type="ARBA" id="ARBA00022643"/>
    </source>
</evidence>
<evidence type="ECO:0000256" key="2">
    <source>
        <dbReference type="ARBA" id="ARBA00006267"/>
    </source>
</evidence>
<keyword evidence="6" id="KW-0479">Metal-binding</keyword>
<keyword evidence="7" id="KW-0112">Calmodulin-binding</keyword>
<dbReference type="InterPro" id="IPR050607">
    <property type="entry name" value="NOS"/>
</dbReference>
<protein>
    <recommendedName>
        <fullName evidence="3">nitric-oxide synthase (NADPH)</fullName>
        <ecNumber evidence="3">1.14.13.39</ecNumber>
    </recommendedName>
</protein>
<dbReference type="InterPro" id="IPR008254">
    <property type="entry name" value="Flavodoxin/NO_synth"/>
</dbReference>
<evidence type="ECO:0000256" key="3">
    <source>
        <dbReference type="ARBA" id="ARBA00012989"/>
    </source>
</evidence>
<name>A0A8H3IVS1_9LECA</name>
<dbReference type="InterPro" id="IPR044940">
    <property type="entry name" value="NOS_dom_2"/>
</dbReference>
<keyword evidence="12" id="KW-1185">Reference proteome</keyword>
<evidence type="ECO:0000313" key="12">
    <source>
        <dbReference type="Proteomes" id="UP000664534"/>
    </source>
</evidence>
<dbReference type="Pfam" id="PF02898">
    <property type="entry name" value="NO_synthase"/>
    <property type="match status" value="1"/>
</dbReference>
<dbReference type="GO" id="GO:0010181">
    <property type="term" value="F:FMN binding"/>
    <property type="evidence" value="ECO:0007669"/>
    <property type="project" value="InterPro"/>
</dbReference>